<dbReference type="InterPro" id="IPR050744">
    <property type="entry name" value="AI-2_Isomerase_LsrG"/>
</dbReference>
<dbReference type="GO" id="GO:0004497">
    <property type="term" value="F:monooxygenase activity"/>
    <property type="evidence" value="ECO:0007669"/>
    <property type="project" value="UniProtKB-KW"/>
</dbReference>
<evidence type="ECO:0000259" key="1">
    <source>
        <dbReference type="PROSITE" id="PS51725"/>
    </source>
</evidence>
<evidence type="ECO:0000313" key="3">
    <source>
        <dbReference type="Proteomes" id="UP001228690"/>
    </source>
</evidence>
<dbReference type="RefSeq" id="WP_326927243.1">
    <property type="nucleotide sequence ID" value="NZ_CP123443.1"/>
</dbReference>
<dbReference type="Proteomes" id="UP001228690">
    <property type="component" value="Chromosome"/>
</dbReference>
<protein>
    <submittedName>
        <fullName evidence="2">Quinol monooxygenase</fullName>
        <ecNumber evidence="2">1.-.-.-</ecNumber>
    </submittedName>
</protein>
<keyword evidence="2" id="KW-0503">Monooxygenase</keyword>
<dbReference type="PROSITE" id="PS51725">
    <property type="entry name" value="ABM"/>
    <property type="match status" value="1"/>
</dbReference>
<dbReference type="Pfam" id="PF03992">
    <property type="entry name" value="ABM"/>
    <property type="match status" value="1"/>
</dbReference>
<dbReference type="EMBL" id="CP123443">
    <property type="protein sequence ID" value="WGK69055.1"/>
    <property type="molecule type" value="Genomic_DNA"/>
</dbReference>
<feature type="domain" description="ABM" evidence="1">
    <location>
        <begin position="8"/>
        <end position="99"/>
    </location>
</feature>
<dbReference type="InterPro" id="IPR011008">
    <property type="entry name" value="Dimeric_a/b-barrel"/>
</dbReference>
<dbReference type="PANTHER" id="PTHR33336">
    <property type="entry name" value="QUINOL MONOOXYGENASE YGIN-RELATED"/>
    <property type="match status" value="1"/>
</dbReference>
<dbReference type="PANTHER" id="PTHR33336:SF3">
    <property type="entry name" value="ABM DOMAIN-CONTAINING PROTEIN"/>
    <property type="match status" value="1"/>
</dbReference>
<dbReference type="Gene3D" id="3.30.70.100">
    <property type="match status" value="1"/>
</dbReference>
<gene>
    <name evidence="2" type="ORF">P0082_11315</name>
</gene>
<dbReference type="EC" id="1.-.-.-" evidence="2"/>
<organism evidence="2 3">
    <name type="scientific">Candidatus Haliotispira prima</name>
    <dbReference type="NCBI Taxonomy" id="3034016"/>
    <lineage>
        <taxon>Bacteria</taxon>
        <taxon>Pseudomonadati</taxon>
        <taxon>Spirochaetota</taxon>
        <taxon>Spirochaetia</taxon>
        <taxon>Spirochaetales</taxon>
        <taxon>Spirochaetaceae</taxon>
        <taxon>Candidatus Haliotispira</taxon>
    </lineage>
</organism>
<keyword evidence="2" id="KW-0560">Oxidoreductase</keyword>
<keyword evidence="3" id="KW-1185">Reference proteome</keyword>
<dbReference type="InterPro" id="IPR007138">
    <property type="entry name" value="ABM_dom"/>
</dbReference>
<dbReference type="SUPFAM" id="SSF54909">
    <property type="entry name" value="Dimeric alpha+beta barrel"/>
    <property type="match status" value="1"/>
</dbReference>
<proteinExistence type="predicted"/>
<reference evidence="2 3" key="1">
    <citation type="submission" date="2023-04" db="EMBL/GenBank/DDBJ databases">
        <title>Spirochaete genome identified in red abalone sample constitutes a novel genus.</title>
        <authorList>
            <person name="Sharma S.P."/>
            <person name="Purcell C.M."/>
            <person name="Hyde J.R."/>
            <person name="Severin A.J."/>
        </authorList>
    </citation>
    <scope>NUCLEOTIDE SEQUENCE [LARGE SCALE GENOMIC DNA]</scope>
    <source>
        <strain evidence="2 3">SP-2023</strain>
    </source>
</reference>
<name>A0ABY8MHL9_9SPIO</name>
<sequence length="105" mass="12293">MTLNETQIVVIAEFVAKDGEEQQLIDNLFALVEPTHQEGGCIRYELNQDLDRPQVITFIEKWHSRETLDQHIAKPYIQNFFNGAGPRKPKHTESFTVTFHREFLH</sequence>
<accession>A0ABY8MHL9</accession>
<evidence type="ECO:0000313" key="2">
    <source>
        <dbReference type="EMBL" id="WGK69055.1"/>
    </source>
</evidence>